<dbReference type="AlphaFoldDB" id="A0A5C6CS85"/>
<evidence type="ECO:0000313" key="3">
    <source>
        <dbReference type="Proteomes" id="UP000316304"/>
    </source>
</evidence>
<keyword evidence="1" id="KW-1133">Transmembrane helix</keyword>
<evidence type="ECO:0000256" key="1">
    <source>
        <dbReference type="SAM" id="Phobius"/>
    </source>
</evidence>
<keyword evidence="3" id="KW-1185">Reference proteome</keyword>
<accession>A0A5C6CS85</accession>
<comment type="caution">
    <text evidence="2">The sequence shown here is derived from an EMBL/GenBank/DDBJ whole genome shotgun (WGS) entry which is preliminary data.</text>
</comment>
<proteinExistence type="predicted"/>
<evidence type="ECO:0000313" key="2">
    <source>
        <dbReference type="EMBL" id="TWU26735.1"/>
    </source>
</evidence>
<gene>
    <name evidence="2" type="ORF">Pla52o_05880</name>
</gene>
<dbReference type="EMBL" id="SJPT01000001">
    <property type="protein sequence ID" value="TWU26735.1"/>
    <property type="molecule type" value="Genomic_DNA"/>
</dbReference>
<dbReference type="Proteomes" id="UP000316304">
    <property type="component" value="Unassembled WGS sequence"/>
</dbReference>
<keyword evidence="1" id="KW-0812">Transmembrane</keyword>
<keyword evidence="1" id="KW-0472">Membrane</keyword>
<organism evidence="2 3">
    <name type="scientific">Novipirellula galeiformis</name>
    <dbReference type="NCBI Taxonomy" id="2528004"/>
    <lineage>
        <taxon>Bacteria</taxon>
        <taxon>Pseudomonadati</taxon>
        <taxon>Planctomycetota</taxon>
        <taxon>Planctomycetia</taxon>
        <taxon>Pirellulales</taxon>
        <taxon>Pirellulaceae</taxon>
        <taxon>Novipirellula</taxon>
    </lineage>
</organism>
<sequence length="107" mass="12991">MRWLGLLVFFAVCPDLEKFSGRARRNYCSFVLFVVLAMQTVACALWWIWLRCREVFITSWDRRRRDHRIVRDKPNRGGLLQCFQRRFVPARRRIMAKPSYVLNNNLR</sequence>
<reference evidence="2 3" key="1">
    <citation type="submission" date="2019-02" db="EMBL/GenBank/DDBJ databases">
        <title>Deep-cultivation of Planctomycetes and their phenomic and genomic characterization uncovers novel biology.</title>
        <authorList>
            <person name="Wiegand S."/>
            <person name="Jogler M."/>
            <person name="Boedeker C."/>
            <person name="Pinto D."/>
            <person name="Vollmers J."/>
            <person name="Rivas-Marin E."/>
            <person name="Kohn T."/>
            <person name="Peeters S.H."/>
            <person name="Heuer A."/>
            <person name="Rast P."/>
            <person name="Oberbeckmann S."/>
            <person name="Bunk B."/>
            <person name="Jeske O."/>
            <person name="Meyerdierks A."/>
            <person name="Storesund J.E."/>
            <person name="Kallscheuer N."/>
            <person name="Luecker S."/>
            <person name="Lage O.M."/>
            <person name="Pohl T."/>
            <person name="Merkel B.J."/>
            <person name="Hornburger P."/>
            <person name="Mueller R.-W."/>
            <person name="Bruemmer F."/>
            <person name="Labrenz M."/>
            <person name="Spormann A.M."/>
            <person name="Op Den Camp H."/>
            <person name="Overmann J."/>
            <person name="Amann R."/>
            <person name="Jetten M.S.M."/>
            <person name="Mascher T."/>
            <person name="Medema M.H."/>
            <person name="Devos D.P."/>
            <person name="Kaster A.-K."/>
            <person name="Ovreas L."/>
            <person name="Rohde M."/>
            <person name="Galperin M.Y."/>
            <person name="Jogler C."/>
        </authorList>
    </citation>
    <scope>NUCLEOTIDE SEQUENCE [LARGE SCALE GENOMIC DNA]</scope>
    <source>
        <strain evidence="2 3">Pla52o</strain>
    </source>
</reference>
<feature type="transmembrane region" description="Helical" evidence="1">
    <location>
        <begin position="30"/>
        <end position="50"/>
    </location>
</feature>
<protein>
    <submittedName>
        <fullName evidence="2">Uncharacterized protein</fullName>
    </submittedName>
</protein>
<name>A0A5C6CS85_9BACT</name>